<dbReference type="RefSeq" id="WP_313766410.1">
    <property type="nucleotide sequence ID" value="NZ_BAAAVH010000072.1"/>
</dbReference>
<keyword evidence="1" id="KW-0472">Membrane</keyword>
<keyword evidence="1" id="KW-1133">Transmembrane helix</keyword>
<evidence type="ECO:0000256" key="1">
    <source>
        <dbReference type="SAM" id="Phobius"/>
    </source>
</evidence>
<dbReference type="Proteomes" id="UP001596067">
    <property type="component" value="Unassembled WGS sequence"/>
</dbReference>
<dbReference type="NCBIfam" id="NF038065">
    <property type="entry name" value="Pr6Pr"/>
    <property type="match status" value="1"/>
</dbReference>
<proteinExistence type="predicted"/>
<feature type="transmembrane region" description="Helical" evidence="1">
    <location>
        <begin position="40"/>
        <end position="61"/>
    </location>
</feature>
<name>A0ABW1EPS4_9ACTN</name>
<dbReference type="InterPro" id="IPR049713">
    <property type="entry name" value="Pr6Pr-like"/>
</dbReference>
<feature type="transmembrane region" description="Helical" evidence="1">
    <location>
        <begin position="99"/>
        <end position="120"/>
    </location>
</feature>
<feature type="transmembrane region" description="Helical" evidence="1">
    <location>
        <begin position="73"/>
        <end position="93"/>
    </location>
</feature>
<feature type="transmembrane region" description="Helical" evidence="1">
    <location>
        <begin position="132"/>
        <end position="153"/>
    </location>
</feature>
<feature type="transmembrane region" description="Helical" evidence="1">
    <location>
        <begin position="173"/>
        <end position="194"/>
    </location>
</feature>
<accession>A0ABW1EPS4</accession>
<comment type="caution">
    <text evidence="2">The sequence shown here is derived from an EMBL/GenBank/DDBJ whole genome shotgun (WGS) entry which is preliminary data.</text>
</comment>
<keyword evidence="3" id="KW-1185">Reference proteome</keyword>
<gene>
    <name evidence="2" type="ORF">ACFP0N_01310</name>
</gene>
<keyword evidence="1" id="KW-0812">Transmembrane</keyword>
<evidence type="ECO:0000313" key="3">
    <source>
        <dbReference type="Proteomes" id="UP001596067"/>
    </source>
</evidence>
<sequence>MPRWLAPCRIAFGALAAVALGVAGYHAATGPVGVPDFLSYFTNLSNIAAVAVLLLGGRAGLTGGRPVPPVVRGAVLLCTTVTGLVYGLGLASYPGEVMLPWAGQVLHRVMPAVMLADWLVDPPARRIRVLPALAAWLAFPLLYLGYTLVRGAVTDWYPYAFLDPALPRGYERVAGACFLTACGFALTGAALVWLGNTAARRRAAWTGAGSRRAHARPT</sequence>
<reference evidence="3" key="1">
    <citation type="journal article" date="2019" name="Int. J. Syst. Evol. Microbiol.">
        <title>The Global Catalogue of Microorganisms (GCM) 10K type strain sequencing project: providing services to taxonomists for standard genome sequencing and annotation.</title>
        <authorList>
            <consortium name="The Broad Institute Genomics Platform"/>
            <consortium name="The Broad Institute Genome Sequencing Center for Infectious Disease"/>
            <person name="Wu L."/>
            <person name="Ma J."/>
        </authorList>
    </citation>
    <scope>NUCLEOTIDE SEQUENCE [LARGE SCALE GENOMIC DNA]</scope>
    <source>
        <strain evidence="3">CGMCC 4.1469</strain>
    </source>
</reference>
<protein>
    <submittedName>
        <fullName evidence="2">Pr6Pr family membrane protein</fullName>
    </submittedName>
</protein>
<organism evidence="2 3">
    <name type="scientific">Kitasatospora aburaviensis</name>
    <dbReference type="NCBI Taxonomy" id="67265"/>
    <lineage>
        <taxon>Bacteria</taxon>
        <taxon>Bacillati</taxon>
        <taxon>Actinomycetota</taxon>
        <taxon>Actinomycetes</taxon>
        <taxon>Kitasatosporales</taxon>
        <taxon>Streptomycetaceae</taxon>
        <taxon>Kitasatospora</taxon>
    </lineage>
</organism>
<dbReference type="EMBL" id="JBHSOD010000001">
    <property type="protein sequence ID" value="MFC5883617.1"/>
    <property type="molecule type" value="Genomic_DNA"/>
</dbReference>
<evidence type="ECO:0000313" key="2">
    <source>
        <dbReference type="EMBL" id="MFC5883617.1"/>
    </source>
</evidence>